<keyword evidence="3" id="KW-1185">Reference proteome</keyword>
<accession>A0A0C3E0N5</accession>
<name>A0A0C3E0N5_OIDMZ</name>
<sequence length="165" mass="17538">MTVDVADSGPFHDVHTRAEKGSASRSPWSTSPISEQGPWYPGPWRLLALEAVPGRDDKYSYLASVTAVTSAGGSSRDGRRSSWSVGLFCESPGFGMQACPGTLFQPTATLPSPGCYTQFGFAGQQRERADLQLMRPLATPDVSIILITASARSRDIPAAGVYPAS</sequence>
<protein>
    <submittedName>
        <fullName evidence="2">Uncharacterized protein</fullName>
    </submittedName>
</protein>
<evidence type="ECO:0000256" key="1">
    <source>
        <dbReference type="SAM" id="MobiDB-lite"/>
    </source>
</evidence>
<evidence type="ECO:0000313" key="2">
    <source>
        <dbReference type="EMBL" id="KIN07888.1"/>
    </source>
</evidence>
<feature type="compositionally biased region" description="Basic and acidic residues" evidence="1">
    <location>
        <begin position="10"/>
        <end position="22"/>
    </location>
</feature>
<dbReference type="AlphaFoldDB" id="A0A0C3E0N5"/>
<reference evidence="2 3" key="1">
    <citation type="submission" date="2014-04" db="EMBL/GenBank/DDBJ databases">
        <authorList>
            <consortium name="DOE Joint Genome Institute"/>
            <person name="Kuo A."/>
            <person name="Martino E."/>
            <person name="Perotto S."/>
            <person name="Kohler A."/>
            <person name="Nagy L.G."/>
            <person name="Floudas D."/>
            <person name="Copeland A."/>
            <person name="Barry K.W."/>
            <person name="Cichocki N."/>
            <person name="Veneault-Fourrey C."/>
            <person name="LaButti K."/>
            <person name="Lindquist E.A."/>
            <person name="Lipzen A."/>
            <person name="Lundell T."/>
            <person name="Morin E."/>
            <person name="Murat C."/>
            <person name="Sun H."/>
            <person name="Tunlid A."/>
            <person name="Henrissat B."/>
            <person name="Grigoriev I.V."/>
            <person name="Hibbett D.S."/>
            <person name="Martin F."/>
            <person name="Nordberg H.P."/>
            <person name="Cantor M.N."/>
            <person name="Hua S.X."/>
        </authorList>
    </citation>
    <scope>NUCLEOTIDE SEQUENCE [LARGE SCALE GENOMIC DNA]</scope>
    <source>
        <strain evidence="2 3">Zn</strain>
    </source>
</reference>
<dbReference type="InParanoid" id="A0A0C3E0N5"/>
<dbReference type="Proteomes" id="UP000054321">
    <property type="component" value="Unassembled WGS sequence"/>
</dbReference>
<reference evidence="3" key="2">
    <citation type="submission" date="2015-01" db="EMBL/GenBank/DDBJ databases">
        <title>Evolutionary Origins and Diversification of the Mycorrhizal Mutualists.</title>
        <authorList>
            <consortium name="DOE Joint Genome Institute"/>
            <consortium name="Mycorrhizal Genomics Consortium"/>
            <person name="Kohler A."/>
            <person name="Kuo A."/>
            <person name="Nagy L.G."/>
            <person name="Floudas D."/>
            <person name="Copeland A."/>
            <person name="Barry K.W."/>
            <person name="Cichocki N."/>
            <person name="Veneault-Fourrey C."/>
            <person name="LaButti K."/>
            <person name="Lindquist E.A."/>
            <person name="Lipzen A."/>
            <person name="Lundell T."/>
            <person name="Morin E."/>
            <person name="Murat C."/>
            <person name="Riley R."/>
            <person name="Ohm R."/>
            <person name="Sun H."/>
            <person name="Tunlid A."/>
            <person name="Henrissat B."/>
            <person name="Grigoriev I.V."/>
            <person name="Hibbett D.S."/>
            <person name="Martin F."/>
        </authorList>
    </citation>
    <scope>NUCLEOTIDE SEQUENCE [LARGE SCALE GENOMIC DNA]</scope>
    <source>
        <strain evidence="3">Zn</strain>
    </source>
</reference>
<proteinExistence type="predicted"/>
<feature type="region of interest" description="Disordered" evidence="1">
    <location>
        <begin position="1"/>
        <end position="34"/>
    </location>
</feature>
<dbReference type="HOGENOM" id="CLU_1611287_0_0_1"/>
<dbReference type="EMBL" id="KN832870">
    <property type="protein sequence ID" value="KIN07888.1"/>
    <property type="molecule type" value="Genomic_DNA"/>
</dbReference>
<organism evidence="2 3">
    <name type="scientific">Oidiodendron maius (strain Zn)</name>
    <dbReference type="NCBI Taxonomy" id="913774"/>
    <lineage>
        <taxon>Eukaryota</taxon>
        <taxon>Fungi</taxon>
        <taxon>Dikarya</taxon>
        <taxon>Ascomycota</taxon>
        <taxon>Pezizomycotina</taxon>
        <taxon>Leotiomycetes</taxon>
        <taxon>Leotiomycetes incertae sedis</taxon>
        <taxon>Myxotrichaceae</taxon>
        <taxon>Oidiodendron</taxon>
    </lineage>
</organism>
<evidence type="ECO:0000313" key="3">
    <source>
        <dbReference type="Proteomes" id="UP000054321"/>
    </source>
</evidence>
<gene>
    <name evidence="2" type="ORF">OIDMADRAFT_47773</name>
</gene>
<feature type="compositionally biased region" description="Polar residues" evidence="1">
    <location>
        <begin position="23"/>
        <end position="34"/>
    </location>
</feature>